<evidence type="ECO:0000256" key="1">
    <source>
        <dbReference type="SAM" id="MobiDB-lite"/>
    </source>
</evidence>
<evidence type="ECO:0000313" key="4">
    <source>
        <dbReference type="Proteomes" id="UP001177023"/>
    </source>
</evidence>
<reference evidence="3" key="1">
    <citation type="submission" date="2023-06" db="EMBL/GenBank/DDBJ databases">
        <authorList>
            <person name="Delattre M."/>
        </authorList>
    </citation>
    <scope>NUCLEOTIDE SEQUENCE</scope>
    <source>
        <strain evidence="3">AF72</strain>
    </source>
</reference>
<dbReference type="EMBL" id="CATQJA010002665">
    <property type="protein sequence ID" value="CAJ0583758.1"/>
    <property type="molecule type" value="Genomic_DNA"/>
</dbReference>
<gene>
    <name evidence="3" type="ORF">MSPICULIGERA_LOCUS21827</name>
</gene>
<keyword evidence="2" id="KW-0472">Membrane</keyword>
<feature type="transmembrane region" description="Helical" evidence="2">
    <location>
        <begin position="124"/>
        <end position="143"/>
    </location>
</feature>
<dbReference type="PANTHER" id="PTHR34851">
    <property type="entry name" value="PROTEIN CBG05235-RELATED"/>
    <property type="match status" value="1"/>
</dbReference>
<dbReference type="Pfam" id="PF25093">
    <property type="entry name" value="DUF7807"/>
    <property type="match status" value="1"/>
</dbReference>
<feature type="transmembrane region" description="Helical" evidence="2">
    <location>
        <begin position="149"/>
        <end position="172"/>
    </location>
</feature>
<keyword evidence="4" id="KW-1185">Reference proteome</keyword>
<accession>A0AA36G8F0</accession>
<feature type="compositionally biased region" description="Low complexity" evidence="1">
    <location>
        <begin position="9"/>
        <end position="23"/>
    </location>
</feature>
<keyword evidence="2" id="KW-0812">Transmembrane</keyword>
<protein>
    <submittedName>
        <fullName evidence="3">Uncharacterized protein</fullName>
    </submittedName>
</protein>
<feature type="non-terminal residue" evidence="3">
    <location>
        <position position="296"/>
    </location>
</feature>
<keyword evidence="2" id="KW-1133">Transmembrane helix</keyword>
<feature type="transmembrane region" description="Helical" evidence="2">
    <location>
        <begin position="184"/>
        <end position="206"/>
    </location>
</feature>
<organism evidence="3 4">
    <name type="scientific">Mesorhabditis spiculigera</name>
    <dbReference type="NCBI Taxonomy" id="96644"/>
    <lineage>
        <taxon>Eukaryota</taxon>
        <taxon>Metazoa</taxon>
        <taxon>Ecdysozoa</taxon>
        <taxon>Nematoda</taxon>
        <taxon>Chromadorea</taxon>
        <taxon>Rhabditida</taxon>
        <taxon>Rhabditina</taxon>
        <taxon>Rhabditomorpha</taxon>
        <taxon>Rhabditoidea</taxon>
        <taxon>Rhabditidae</taxon>
        <taxon>Mesorhabditinae</taxon>
        <taxon>Mesorhabditis</taxon>
    </lineage>
</organism>
<comment type="caution">
    <text evidence="3">The sequence shown here is derived from an EMBL/GenBank/DDBJ whole genome shotgun (WGS) entry which is preliminary data.</text>
</comment>
<dbReference type="AlphaFoldDB" id="A0AA36G8F0"/>
<name>A0AA36G8F0_9BILA</name>
<dbReference type="PANTHER" id="PTHR34851:SF3">
    <property type="entry name" value="MARVEL DOMAIN-CONTAINING PROTEIN"/>
    <property type="match status" value="1"/>
</dbReference>
<dbReference type="InterPro" id="IPR056709">
    <property type="entry name" value="DUF7807"/>
</dbReference>
<feature type="transmembrane region" description="Helical" evidence="2">
    <location>
        <begin position="243"/>
        <end position="271"/>
    </location>
</feature>
<dbReference type="Proteomes" id="UP001177023">
    <property type="component" value="Unassembled WGS sequence"/>
</dbReference>
<proteinExistence type="predicted"/>
<evidence type="ECO:0000256" key="2">
    <source>
        <dbReference type="SAM" id="Phobius"/>
    </source>
</evidence>
<feature type="region of interest" description="Disordered" evidence="1">
    <location>
        <begin position="1"/>
        <end position="93"/>
    </location>
</feature>
<sequence length="296" mass="33197">MDERPNSRSLPTTSKSSDLTSTSIDETIAPNTSQAIDGVLQVKAAPPPLKKSNGDIGIRLRVPQDDELPRLPQNGILRNHSKQHHPNGDGAQKQSVQTYDFEDEPMPSDSCCCGKVHIMKGCRAVAILSLLSVIANGILYVFGFTRFGVSTWIEILILIFELFTIFMLFCGLSRKRSGFLKPYLFFNTIWAVCLCILFLMCVWQLIRGGNMPANLWKNLKHMKGQSEFDRAKESFRKSDDNTIIIGIVTALAMTGLASLIVVDFIFVQIVYRTFHYLAYKEDKAKEQGGQVISHNF</sequence>
<evidence type="ECO:0000313" key="3">
    <source>
        <dbReference type="EMBL" id="CAJ0583758.1"/>
    </source>
</evidence>